<dbReference type="PATRIC" id="fig|29423.5.peg.545"/>
<gene>
    <name evidence="2" type="ORF">Loak_0526</name>
</gene>
<protein>
    <submittedName>
        <fullName evidence="2">Uncharacterized protein</fullName>
    </submittedName>
</protein>
<reference evidence="2 3" key="1">
    <citation type="submission" date="2015-11" db="EMBL/GenBank/DDBJ databases">
        <title>Genomic analysis of 38 Legionella species identifies large and diverse effector repertoires.</title>
        <authorList>
            <person name="Burstein D."/>
            <person name="Amaro F."/>
            <person name="Zusman T."/>
            <person name="Lifshitz Z."/>
            <person name="Cohen O."/>
            <person name="Gilbert J.A."/>
            <person name="Pupko T."/>
            <person name="Shuman H.A."/>
            <person name="Segal G."/>
        </authorList>
    </citation>
    <scope>NUCLEOTIDE SEQUENCE [LARGE SCALE GENOMIC DNA]</scope>
    <source>
        <strain evidence="2 3">Oak Ridge-10</strain>
    </source>
</reference>
<sequence length="114" mass="12804">MLKNKRHSFDIFLLHLLANRKIAPDLLAELVGLQTANRILDNANNWMGIPTLGRGTAAVLHGQLHEFLGAIPDIKAQIADYWEKSQSKNNQEDLQADHRPVYDAPPTKPLSPKF</sequence>
<evidence type="ECO:0000256" key="1">
    <source>
        <dbReference type="SAM" id="MobiDB-lite"/>
    </source>
</evidence>
<feature type="region of interest" description="Disordered" evidence="1">
    <location>
        <begin position="85"/>
        <end position="114"/>
    </location>
</feature>
<proteinExistence type="predicted"/>
<comment type="caution">
    <text evidence="2">The sequence shown here is derived from an EMBL/GenBank/DDBJ whole genome shotgun (WGS) entry which is preliminary data.</text>
</comment>
<evidence type="ECO:0000313" key="3">
    <source>
        <dbReference type="Proteomes" id="UP000054858"/>
    </source>
</evidence>
<accession>A0A0W0XG89</accession>
<evidence type="ECO:0000313" key="2">
    <source>
        <dbReference type="EMBL" id="KTD43550.1"/>
    </source>
</evidence>
<organism evidence="2 3">
    <name type="scientific">Legionella oakridgensis</name>
    <dbReference type="NCBI Taxonomy" id="29423"/>
    <lineage>
        <taxon>Bacteria</taxon>
        <taxon>Pseudomonadati</taxon>
        <taxon>Pseudomonadota</taxon>
        <taxon>Gammaproteobacteria</taxon>
        <taxon>Legionellales</taxon>
        <taxon>Legionellaceae</taxon>
        <taxon>Legionella</taxon>
    </lineage>
</organism>
<dbReference type="RefSeq" id="WP_025384937.1">
    <property type="nucleotide sequence ID" value="NZ_LCUA01000021.1"/>
</dbReference>
<dbReference type="AlphaFoldDB" id="A0A0W0XG89"/>
<name>A0A0W0XG89_9GAMM</name>
<dbReference type="Proteomes" id="UP000054858">
    <property type="component" value="Unassembled WGS sequence"/>
</dbReference>
<dbReference type="EMBL" id="LNYP01000007">
    <property type="protein sequence ID" value="KTD43550.1"/>
    <property type="molecule type" value="Genomic_DNA"/>
</dbReference>